<dbReference type="InterPro" id="IPR045090">
    <property type="entry name" value="Pept_M3A_M3B"/>
</dbReference>
<evidence type="ECO:0000256" key="1">
    <source>
        <dbReference type="ARBA" id="ARBA00022670"/>
    </source>
</evidence>
<dbReference type="NCBIfam" id="TIGR00181">
    <property type="entry name" value="pepF"/>
    <property type="match status" value="1"/>
</dbReference>
<dbReference type="Pfam" id="PF01432">
    <property type="entry name" value="Peptidase_M3"/>
    <property type="match status" value="1"/>
</dbReference>
<evidence type="ECO:0000256" key="6">
    <source>
        <dbReference type="RuleBase" id="RU368091"/>
    </source>
</evidence>
<dbReference type="InterPro" id="IPR004438">
    <property type="entry name" value="Peptidase_M3B"/>
</dbReference>
<evidence type="ECO:0000256" key="2">
    <source>
        <dbReference type="ARBA" id="ARBA00022723"/>
    </source>
</evidence>
<keyword evidence="2 6" id="KW-0479">Metal-binding</keyword>
<evidence type="ECO:0000256" key="5">
    <source>
        <dbReference type="ARBA" id="ARBA00023049"/>
    </source>
</evidence>
<feature type="domain" description="Peptidase M3A/M3B catalytic" evidence="7">
    <location>
        <begin position="208"/>
        <end position="586"/>
    </location>
</feature>
<keyword evidence="4 6" id="KW-0862">Zinc</keyword>
<dbReference type="GO" id="GO:0006508">
    <property type="term" value="P:proteolysis"/>
    <property type="evidence" value="ECO:0007669"/>
    <property type="project" value="UniProtKB-KW"/>
</dbReference>
<dbReference type="EMBL" id="RKRF01000012">
    <property type="protein sequence ID" value="RPF50671.1"/>
    <property type="molecule type" value="Genomic_DNA"/>
</dbReference>
<protein>
    <recommendedName>
        <fullName evidence="6">Oligopeptidase F</fullName>
        <ecNumber evidence="6">3.4.24.-</ecNumber>
    </recommendedName>
</protein>
<accession>A0A3N5C361</accession>
<comment type="function">
    <text evidence="6">Has oligopeptidase activity and degrades a variety of small bioactive peptides.</text>
</comment>
<evidence type="ECO:0000256" key="4">
    <source>
        <dbReference type="ARBA" id="ARBA00022833"/>
    </source>
</evidence>
<dbReference type="OrthoDB" id="9766487at2"/>
<dbReference type="InterPro" id="IPR013647">
    <property type="entry name" value="OligopepF_N_dom"/>
</dbReference>
<evidence type="ECO:0000313" key="10">
    <source>
        <dbReference type="Proteomes" id="UP000276443"/>
    </source>
</evidence>
<dbReference type="InterPro" id="IPR042088">
    <property type="entry name" value="OligoPept_F_C"/>
</dbReference>
<dbReference type="AlphaFoldDB" id="A0A3N5C361"/>
<evidence type="ECO:0000259" key="8">
    <source>
        <dbReference type="Pfam" id="PF08439"/>
    </source>
</evidence>
<dbReference type="RefSeq" id="WP_124223282.1">
    <property type="nucleotide sequence ID" value="NZ_RKRF01000012.1"/>
</dbReference>
<dbReference type="Gene3D" id="1.20.140.70">
    <property type="entry name" value="Oligopeptidase f, N-terminal domain"/>
    <property type="match status" value="1"/>
</dbReference>
<dbReference type="Pfam" id="PF08439">
    <property type="entry name" value="Peptidase_M3_N"/>
    <property type="match status" value="1"/>
</dbReference>
<feature type="domain" description="Oligopeptidase F N-terminal" evidence="8">
    <location>
        <begin position="115"/>
        <end position="184"/>
    </location>
</feature>
<evidence type="ECO:0000313" key="9">
    <source>
        <dbReference type="EMBL" id="RPF50671.1"/>
    </source>
</evidence>
<organism evidence="9 10">
    <name type="scientific">Aquisalibacillus elongatus</name>
    <dbReference type="NCBI Taxonomy" id="485577"/>
    <lineage>
        <taxon>Bacteria</taxon>
        <taxon>Bacillati</taxon>
        <taxon>Bacillota</taxon>
        <taxon>Bacilli</taxon>
        <taxon>Bacillales</taxon>
        <taxon>Bacillaceae</taxon>
        <taxon>Aquisalibacillus</taxon>
    </lineage>
</organism>
<keyword evidence="1 6" id="KW-0645">Protease</keyword>
<proteinExistence type="inferred from homology"/>
<dbReference type="InterPro" id="IPR034009">
    <property type="entry name" value="M3B_PepF_4"/>
</dbReference>
<dbReference type="InterPro" id="IPR001567">
    <property type="entry name" value="Pept_M3A_M3B_dom"/>
</dbReference>
<dbReference type="GO" id="GO:0006518">
    <property type="term" value="P:peptide metabolic process"/>
    <property type="evidence" value="ECO:0007669"/>
    <property type="project" value="TreeGrafter"/>
</dbReference>
<dbReference type="CDD" id="cd09609">
    <property type="entry name" value="M3B_PepF"/>
    <property type="match status" value="1"/>
</dbReference>
<dbReference type="PANTHER" id="PTHR11804">
    <property type="entry name" value="PROTEASE M3 THIMET OLIGOPEPTIDASE-RELATED"/>
    <property type="match status" value="1"/>
</dbReference>
<keyword evidence="5 6" id="KW-0482">Metalloprotease</keyword>
<sequence length="606" mass="69139">MAKTRLKRHEVPVEQTWKVEDLFATPEEWEKALNALEEQVTTVTQYKGRLHESSDVLFNCLEAQSNLQEKIIPVATYANLRSSEDGTNPENQANSGKMASALAQVGASLSFIESEILGLPDGTVEQYIEENDDLKVYENHLKNLLKYKPYTLAPETEEVLASLSEVHGAPYTIYQRSKSSDMQFDDFEANGETYSNSFALFEDEYELSPDTNVRRNAYESFVNTLKQYQNTYASTYATEVKKQVQLAKVRGYDNVTQMLLQPQKVTEEMYHNQLDVIQKELAPHMRKYAELKKEVLGLDKMTFADLKAPLDPEFNPTTTYEEVSETILEALSVMGPEYTEIMKKGLNDRWVDYADNVGKSTGAFCASPYGYHPYILLTWTGAMRGGFILAHELGHAGHFYLANKNQRVFNTRPSTYFVEAPSTMNEMLLADHLLEKHNDDERMRRWIILQLLGTYYHNFVTHLLEGEFQRRVYDLAEQGVPLTASTLKQQKRETLENFWGDTVELDEGAELTWMRQPHYYMGLYPYTYSAGLTASTLVSQKIKEEGQPVIDRWLEVLKAGGTKTPQELMAYAGVDMTSPEPIKKAVDYVGSLVDEVVKSYQESTTN</sequence>
<keyword evidence="10" id="KW-1185">Reference proteome</keyword>
<evidence type="ECO:0000259" key="7">
    <source>
        <dbReference type="Pfam" id="PF01432"/>
    </source>
</evidence>
<comment type="cofactor">
    <cofactor evidence="6">
        <name>Zn(2+)</name>
        <dbReference type="ChEBI" id="CHEBI:29105"/>
    </cofactor>
    <text evidence="6">Binds 1 zinc ion.</text>
</comment>
<gene>
    <name evidence="9" type="ORF">EDC24_2640</name>
</gene>
<dbReference type="Gene3D" id="1.10.1370.20">
    <property type="entry name" value="Oligoendopeptidase f, C-terminal domain"/>
    <property type="match status" value="1"/>
</dbReference>
<comment type="caution">
    <text evidence="9">The sequence shown here is derived from an EMBL/GenBank/DDBJ whole genome shotgun (WGS) entry which is preliminary data.</text>
</comment>
<dbReference type="PANTHER" id="PTHR11804:SF45">
    <property type="entry name" value="SIMILAR TO OLIGOENDOPEPTIDASE"/>
    <property type="match status" value="1"/>
</dbReference>
<dbReference type="SUPFAM" id="SSF55486">
    <property type="entry name" value="Metalloproteases ('zincins'), catalytic domain"/>
    <property type="match status" value="1"/>
</dbReference>
<dbReference type="GO" id="GO:0004222">
    <property type="term" value="F:metalloendopeptidase activity"/>
    <property type="evidence" value="ECO:0007669"/>
    <property type="project" value="UniProtKB-UniRule"/>
</dbReference>
<dbReference type="Proteomes" id="UP000276443">
    <property type="component" value="Unassembled WGS sequence"/>
</dbReference>
<evidence type="ECO:0000256" key="3">
    <source>
        <dbReference type="ARBA" id="ARBA00022801"/>
    </source>
</evidence>
<comment type="similarity">
    <text evidence="6">Belongs to the peptidase M3B family.</text>
</comment>
<dbReference type="EC" id="3.4.24.-" evidence="6"/>
<dbReference type="GO" id="GO:0046872">
    <property type="term" value="F:metal ion binding"/>
    <property type="evidence" value="ECO:0007669"/>
    <property type="project" value="UniProtKB-UniRule"/>
</dbReference>
<keyword evidence="3 6" id="KW-0378">Hydrolase</keyword>
<reference evidence="9 10" key="1">
    <citation type="submission" date="2018-11" db="EMBL/GenBank/DDBJ databases">
        <title>Genomic Encyclopedia of Type Strains, Phase IV (KMG-IV): sequencing the most valuable type-strain genomes for metagenomic binning, comparative biology and taxonomic classification.</title>
        <authorList>
            <person name="Goeker M."/>
        </authorList>
    </citation>
    <scope>NUCLEOTIDE SEQUENCE [LARGE SCALE GENOMIC DNA]</scope>
    <source>
        <strain evidence="9 10">DSM 18090</strain>
    </source>
</reference>
<name>A0A3N5C361_9BACI</name>